<organism evidence="2 3">
    <name type="scientific">Claviceps pusilla</name>
    <dbReference type="NCBI Taxonomy" id="123648"/>
    <lineage>
        <taxon>Eukaryota</taxon>
        <taxon>Fungi</taxon>
        <taxon>Dikarya</taxon>
        <taxon>Ascomycota</taxon>
        <taxon>Pezizomycotina</taxon>
        <taxon>Sordariomycetes</taxon>
        <taxon>Hypocreomycetidae</taxon>
        <taxon>Hypocreales</taxon>
        <taxon>Clavicipitaceae</taxon>
        <taxon>Claviceps</taxon>
    </lineage>
</organism>
<sequence length="140" mass="14290">MNMGPRSQREPKSLAGSAAGGGGVDPGIQCYAVLADGGNTMVFFFNDARCGGAVVVFSIQCFACEAAPSLDCSSNGLFLPWVPGAGAGFWPCLLVTLASLFFPTRTDSPGAGRSCTKRQGTQGRQAGNSTASFHASIAFG</sequence>
<comment type="caution">
    <text evidence="2">The sequence shown here is derived from an EMBL/GenBank/DDBJ whole genome shotgun (WGS) entry which is preliminary data.</text>
</comment>
<evidence type="ECO:0000313" key="3">
    <source>
        <dbReference type="Proteomes" id="UP000748025"/>
    </source>
</evidence>
<accession>A0A9P7NBL0</accession>
<dbReference type="Proteomes" id="UP000748025">
    <property type="component" value="Unassembled WGS sequence"/>
</dbReference>
<feature type="region of interest" description="Disordered" evidence="1">
    <location>
        <begin position="108"/>
        <end position="140"/>
    </location>
</feature>
<evidence type="ECO:0000313" key="2">
    <source>
        <dbReference type="EMBL" id="KAG6006674.1"/>
    </source>
</evidence>
<keyword evidence="3" id="KW-1185">Reference proteome</keyword>
<gene>
    <name evidence="2" type="ORF">E4U43_000409</name>
</gene>
<proteinExistence type="predicted"/>
<protein>
    <submittedName>
        <fullName evidence="2">Uncharacterized protein</fullName>
    </submittedName>
</protein>
<dbReference type="AlphaFoldDB" id="A0A9P7NBL0"/>
<evidence type="ECO:0000256" key="1">
    <source>
        <dbReference type="SAM" id="MobiDB-lite"/>
    </source>
</evidence>
<dbReference type="EMBL" id="SRPW01001120">
    <property type="protein sequence ID" value="KAG6006674.1"/>
    <property type="molecule type" value="Genomic_DNA"/>
</dbReference>
<reference evidence="2" key="1">
    <citation type="journal article" date="2020" name="bioRxiv">
        <title>Whole genome comparisons of ergot fungi reveals the divergence and evolution of species within the genus Claviceps are the result of varying mechanisms driving genome evolution and host range expansion.</title>
        <authorList>
            <person name="Wyka S.A."/>
            <person name="Mondo S.J."/>
            <person name="Liu M."/>
            <person name="Dettman J."/>
            <person name="Nalam V."/>
            <person name="Broders K.D."/>
        </authorList>
    </citation>
    <scope>NUCLEOTIDE SEQUENCE</scope>
    <source>
        <strain evidence="2">CCC 602</strain>
    </source>
</reference>
<feature type="compositionally biased region" description="Polar residues" evidence="1">
    <location>
        <begin position="117"/>
        <end position="133"/>
    </location>
</feature>
<feature type="region of interest" description="Disordered" evidence="1">
    <location>
        <begin position="1"/>
        <end position="20"/>
    </location>
</feature>
<name>A0A9P7NBL0_9HYPO</name>